<dbReference type="Proteomes" id="UP000024404">
    <property type="component" value="Unassembled WGS sequence"/>
</dbReference>
<feature type="region of interest" description="Disordered" evidence="1">
    <location>
        <begin position="186"/>
        <end position="205"/>
    </location>
</feature>
<feature type="compositionally biased region" description="Basic and acidic residues" evidence="1">
    <location>
        <begin position="190"/>
        <end position="205"/>
    </location>
</feature>
<keyword evidence="4" id="KW-1185">Reference proteome</keyword>
<organism evidence="3 4">
    <name type="scientific">Onchocerca volvulus</name>
    <dbReference type="NCBI Taxonomy" id="6282"/>
    <lineage>
        <taxon>Eukaryota</taxon>
        <taxon>Metazoa</taxon>
        <taxon>Ecdysozoa</taxon>
        <taxon>Nematoda</taxon>
        <taxon>Chromadorea</taxon>
        <taxon>Rhabditida</taxon>
        <taxon>Spirurina</taxon>
        <taxon>Spiruromorpha</taxon>
        <taxon>Filarioidea</taxon>
        <taxon>Onchocercidae</taxon>
        <taxon>Onchocerca</taxon>
    </lineage>
</organism>
<reference evidence="3" key="2">
    <citation type="submission" date="2022-06" db="UniProtKB">
        <authorList>
            <consortium name="EnsemblMetazoa"/>
        </authorList>
    </citation>
    <scope>IDENTIFICATION</scope>
</reference>
<sequence length="205" mass="23176">MAENFYVEALVLMILTYAILIIIILRIALMLCQFTFKSETDQMKRAANITIIINYRNDNLPIPAKHQIISAGLSEENRYHHPVAKQDCPSGSKFDVTQSKFITPSSVSSGVTQSEQERINDDDSFWRQSFQEESELSKESTTIPHTSAYGMRKIGKKTYIDDTNIGSPRSKALEEKSYEYIEVPESNRAATKDKAAVEPVHHANT</sequence>
<name>A0A8R1TP21_ONCVO</name>
<dbReference type="EMBL" id="CMVM020000065">
    <property type="status" value="NOT_ANNOTATED_CDS"/>
    <property type="molecule type" value="Genomic_DNA"/>
</dbReference>
<proteinExistence type="predicted"/>
<evidence type="ECO:0000313" key="3">
    <source>
        <dbReference type="EnsemblMetazoa" id="OVOC2036.1"/>
    </source>
</evidence>
<reference evidence="4" key="1">
    <citation type="submission" date="2013-10" db="EMBL/GenBank/DDBJ databases">
        <title>Genome sequencing of Onchocerca volvulus.</title>
        <authorList>
            <person name="Cotton J."/>
            <person name="Tsai J."/>
            <person name="Stanley E."/>
            <person name="Tracey A."/>
            <person name="Holroyd N."/>
            <person name="Lustigman S."/>
            <person name="Berriman M."/>
        </authorList>
    </citation>
    <scope>NUCLEOTIDE SEQUENCE</scope>
</reference>
<keyword evidence="2" id="KW-1133">Transmembrane helix</keyword>
<keyword evidence="2" id="KW-0472">Membrane</keyword>
<feature type="transmembrane region" description="Helical" evidence="2">
    <location>
        <begin position="12"/>
        <end position="36"/>
    </location>
</feature>
<evidence type="ECO:0000256" key="2">
    <source>
        <dbReference type="SAM" id="Phobius"/>
    </source>
</evidence>
<evidence type="ECO:0000313" key="4">
    <source>
        <dbReference type="Proteomes" id="UP000024404"/>
    </source>
</evidence>
<dbReference type="AlphaFoldDB" id="A0A8R1TP21"/>
<keyword evidence="2" id="KW-0812">Transmembrane</keyword>
<protein>
    <submittedName>
        <fullName evidence="3">Uncharacterized protein</fullName>
    </submittedName>
</protein>
<evidence type="ECO:0000256" key="1">
    <source>
        <dbReference type="SAM" id="MobiDB-lite"/>
    </source>
</evidence>
<dbReference type="EnsemblMetazoa" id="OVOC2036.1">
    <property type="protein sequence ID" value="OVOC2036.1"/>
    <property type="gene ID" value="WBGene00238845"/>
</dbReference>
<dbReference type="OMA" id="SEENRYH"/>
<accession>A0A8R1TP21</accession>